<dbReference type="AlphaFoldDB" id="A0AAD8NTQ5"/>
<protein>
    <recommendedName>
        <fullName evidence="4">DUF4283 domain-containing protein</fullName>
    </recommendedName>
</protein>
<gene>
    <name evidence="2" type="ORF">QVD17_16610</name>
</gene>
<organism evidence="2 3">
    <name type="scientific">Tagetes erecta</name>
    <name type="common">African marigold</name>
    <dbReference type="NCBI Taxonomy" id="13708"/>
    <lineage>
        <taxon>Eukaryota</taxon>
        <taxon>Viridiplantae</taxon>
        <taxon>Streptophyta</taxon>
        <taxon>Embryophyta</taxon>
        <taxon>Tracheophyta</taxon>
        <taxon>Spermatophyta</taxon>
        <taxon>Magnoliopsida</taxon>
        <taxon>eudicotyledons</taxon>
        <taxon>Gunneridae</taxon>
        <taxon>Pentapetalae</taxon>
        <taxon>asterids</taxon>
        <taxon>campanulids</taxon>
        <taxon>Asterales</taxon>
        <taxon>Asteraceae</taxon>
        <taxon>Asteroideae</taxon>
        <taxon>Heliantheae alliance</taxon>
        <taxon>Tageteae</taxon>
        <taxon>Tagetes</taxon>
    </lineage>
</organism>
<evidence type="ECO:0000256" key="1">
    <source>
        <dbReference type="SAM" id="MobiDB-lite"/>
    </source>
</evidence>
<dbReference type="Proteomes" id="UP001229421">
    <property type="component" value="Unassembled WGS sequence"/>
</dbReference>
<dbReference type="EMBL" id="JAUHHV010000004">
    <property type="protein sequence ID" value="KAK1427890.1"/>
    <property type="molecule type" value="Genomic_DNA"/>
</dbReference>
<comment type="caution">
    <text evidence="2">The sequence shown here is derived from an EMBL/GenBank/DDBJ whole genome shotgun (WGS) entry which is preliminary data.</text>
</comment>
<evidence type="ECO:0008006" key="4">
    <source>
        <dbReference type="Google" id="ProtNLM"/>
    </source>
</evidence>
<proteinExistence type="predicted"/>
<feature type="region of interest" description="Disordered" evidence="1">
    <location>
        <begin position="133"/>
        <end position="163"/>
    </location>
</feature>
<reference evidence="2" key="1">
    <citation type="journal article" date="2023" name="bioRxiv">
        <title>Improved chromosome-level genome assembly for marigold (Tagetes erecta).</title>
        <authorList>
            <person name="Jiang F."/>
            <person name="Yuan L."/>
            <person name="Wang S."/>
            <person name="Wang H."/>
            <person name="Xu D."/>
            <person name="Wang A."/>
            <person name="Fan W."/>
        </authorList>
    </citation>
    <scope>NUCLEOTIDE SEQUENCE</scope>
    <source>
        <strain evidence="2">WSJ</strain>
        <tissue evidence="2">Leaf</tissue>
    </source>
</reference>
<keyword evidence="3" id="KW-1185">Reference proteome</keyword>
<accession>A0AAD8NTQ5</accession>
<name>A0AAD8NTQ5_TARER</name>
<evidence type="ECO:0000313" key="3">
    <source>
        <dbReference type="Proteomes" id="UP001229421"/>
    </source>
</evidence>
<evidence type="ECO:0000313" key="2">
    <source>
        <dbReference type="EMBL" id="KAK1427890.1"/>
    </source>
</evidence>
<feature type="compositionally biased region" description="Polar residues" evidence="1">
    <location>
        <begin position="145"/>
        <end position="163"/>
    </location>
</feature>
<feature type="compositionally biased region" description="Low complexity" evidence="1">
    <location>
        <begin position="133"/>
        <end position="144"/>
    </location>
</feature>
<sequence length="241" mass="27623">MYMLISFNNHEEAIMFKANKEIWSPYAESVTIWDGKFNPGDRIAWIFVRCVPTYLWSEETFDHIANSFGKIIHPSDASLCCTNLSMDSIGIITTQFDRIFEVINIKWRNESFMVSMEEDNYFWYPKCLDVPSSPSPDSSPVNSPATQDTSQTSPREAQQSLENQEVDINSKLTVNNNIHQENTEISLQPELIANKNVNSDKRDISQHSIPNSNVLKKITHNEPTPPIVTLSRKRLRTLVIN</sequence>